<name>A0A0R1Z5Y5_9LACO</name>
<dbReference type="InterPro" id="IPR000524">
    <property type="entry name" value="Tscrpt_reg_HTH_GntR"/>
</dbReference>
<dbReference type="RefSeq" id="WP_057910775.1">
    <property type="nucleotide sequence ID" value="NZ_AZGK01000006.1"/>
</dbReference>
<dbReference type="CDD" id="cd07377">
    <property type="entry name" value="WHTH_GntR"/>
    <property type="match status" value="1"/>
</dbReference>
<dbReference type="AlphaFoldDB" id="A0A0R1Z5Y5"/>
<feature type="domain" description="HTH gntR-type" evidence="4">
    <location>
        <begin position="2"/>
        <end position="69"/>
    </location>
</feature>
<dbReference type="InterPro" id="IPR036390">
    <property type="entry name" value="WH_DNA-bd_sf"/>
</dbReference>
<keyword evidence="3" id="KW-0804">Transcription</keyword>
<evidence type="ECO:0000256" key="3">
    <source>
        <dbReference type="ARBA" id="ARBA00023163"/>
    </source>
</evidence>
<dbReference type="InterPro" id="IPR008920">
    <property type="entry name" value="TF_FadR/GntR_C"/>
</dbReference>
<dbReference type="SUPFAM" id="SSF48008">
    <property type="entry name" value="GntR ligand-binding domain-like"/>
    <property type="match status" value="1"/>
</dbReference>
<dbReference type="InterPro" id="IPR011711">
    <property type="entry name" value="GntR_C"/>
</dbReference>
<reference evidence="5 6" key="1">
    <citation type="journal article" date="2015" name="Genome Announc.">
        <title>Expanding the biotechnology potential of lactobacilli through comparative genomics of 213 strains and associated genera.</title>
        <authorList>
            <person name="Sun Z."/>
            <person name="Harris H.M."/>
            <person name="McCann A."/>
            <person name="Guo C."/>
            <person name="Argimon S."/>
            <person name="Zhang W."/>
            <person name="Yang X."/>
            <person name="Jeffery I.B."/>
            <person name="Cooney J.C."/>
            <person name="Kagawa T.F."/>
            <person name="Liu W."/>
            <person name="Song Y."/>
            <person name="Salvetti E."/>
            <person name="Wrobel A."/>
            <person name="Rasinkangas P."/>
            <person name="Parkhill J."/>
            <person name="Rea M.C."/>
            <person name="O'Sullivan O."/>
            <person name="Ritari J."/>
            <person name="Douillard F.P."/>
            <person name="Paul Ross R."/>
            <person name="Yang R."/>
            <person name="Briner A.E."/>
            <person name="Felis G.E."/>
            <person name="de Vos W.M."/>
            <person name="Barrangou R."/>
            <person name="Klaenhammer T.R."/>
            <person name="Caufield P.W."/>
            <person name="Cui Y."/>
            <person name="Zhang H."/>
            <person name="O'Toole P.W."/>
        </authorList>
    </citation>
    <scope>NUCLEOTIDE SEQUENCE [LARGE SCALE GENOMIC DNA]</scope>
    <source>
        <strain evidence="5 6">DSM 5707</strain>
    </source>
</reference>
<dbReference type="SMART" id="SM00345">
    <property type="entry name" value="HTH_GNTR"/>
    <property type="match status" value="1"/>
</dbReference>
<accession>A0A0R1Z5Y5</accession>
<dbReference type="Gene3D" id="1.10.10.10">
    <property type="entry name" value="Winged helix-like DNA-binding domain superfamily/Winged helix DNA-binding domain"/>
    <property type="match status" value="1"/>
</dbReference>
<evidence type="ECO:0000313" key="6">
    <source>
        <dbReference type="Proteomes" id="UP000051957"/>
    </source>
</evidence>
<protein>
    <submittedName>
        <fullName evidence="5">GntR family transcriptional regulator</fullName>
    </submittedName>
</protein>
<dbReference type="Proteomes" id="UP000051957">
    <property type="component" value="Unassembled WGS sequence"/>
</dbReference>
<dbReference type="PANTHER" id="PTHR43537:SF5">
    <property type="entry name" value="UXU OPERON TRANSCRIPTIONAL REGULATOR"/>
    <property type="match status" value="1"/>
</dbReference>
<evidence type="ECO:0000313" key="5">
    <source>
        <dbReference type="EMBL" id="KRM46460.1"/>
    </source>
</evidence>
<dbReference type="GeneID" id="69802130"/>
<comment type="caution">
    <text evidence="5">The sequence shown here is derived from an EMBL/GenBank/DDBJ whole genome shotgun (WGS) entry which is preliminary data.</text>
</comment>
<dbReference type="Gene3D" id="1.20.120.530">
    <property type="entry name" value="GntR ligand-binding domain-like"/>
    <property type="match status" value="1"/>
</dbReference>
<dbReference type="GO" id="GO:0003677">
    <property type="term" value="F:DNA binding"/>
    <property type="evidence" value="ECO:0007669"/>
    <property type="project" value="UniProtKB-KW"/>
</dbReference>
<dbReference type="EMBL" id="AZGK01000006">
    <property type="protein sequence ID" value="KRM46460.1"/>
    <property type="molecule type" value="Genomic_DNA"/>
</dbReference>
<proteinExistence type="predicted"/>
<dbReference type="SMART" id="SM00895">
    <property type="entry name" value="FCD"/>
    <property type="match status" value="1"/>
</dbReference>
<dbReference type="SUPFAM" id="SSF46785">
    <property type="entry name" value="Winged helix' DNA-binding domain"/>
    <property type="match status" value="1"/>
</dbReference>
<evidence type="ECO:0000259" key="4">
    <source>
        <dbReference type="PROSITE" id="PS50949"/>
    </source>
</evidence>
<dbReference type="InterPro" id="IPR036388">
    <property type="entry name" value="WH-like_DNA-bd_sf"/>
</dbReference>
<sequence>MESLQDKAYNAIYSKIMNLDLYPGQQVSDKQFEEEIGVSRTPVREAMLRLRRDDMLYSLPQSGTYVTRIDLKKSLDARYARQLLESNIAGSIGDQLTDDQIQTLSDITSKQTTASSRDQIQRFFQMDNAFHEQIYRFADKGNIWNWLLTFSTDLNRYRLLRVYDANLPMDRLTDEHKAIIAAFAAHNADKVRQLVYSHLNLMLSEQQSVLDKFPNYFTNIK</sequence>
<evidence type="ECO:0000256" key="2">
    <source>
        <dbReference type="ARBA" id="ARBA00023125"/>
    </source>
</evidence>
<dbReference type="PROSITE" id="PS50949">
    <property type="entry name" value="HTH_GNTR"/>
    <property type="match status" value="1"/>
</dbReference>
<gene>
    <name evidence="5" type="ORF">FC51_GL002036</name>
</gene>
<keyword evidence="1" id="KW-0805">Transcription regulation</keyword>
<dbReference type="PANTHER" id="PTHR43537">
    <property type="entry name" value="TRANSCRIPTIONAL REGULATOR, GNTR FAMILY"/>
    <property type="match status" value="1"/>
</dbReference>
<organism evidence="5 6">
    <name type="scientific">Lentilactobacillus parabuchneri DSM 5707 = NBRC 107865</name>
    <dbReference type="NCBI Taxonomy" id="1423784"/>
    <lineage>
        <taxon>Bacteria</taxon>
        <taxon>Bacillati</taxon>
        <taxon>Bacillota</taxon>
        <taxon>Bacilli</taxon>
        <taxon>Lactobacillales</taxon>
        <taxon>Lactobacillaceae</taxon>
        <taxon>Lentilactobacillus</taxon>
    </lineage>
</organism>
<dbReference type="PATRIC" id="fig|1423784.4.peg.2078"/>
<keyword evidence="2" id="KW-0238">DNA-binding</keyword>
<dbReference type="Pfam" id="PF07729">
    <property type="entry name" value="FCD"/>
    <property type="match status" value="1"/>
</dbReference>
<dbReference type="GO" id="GO:0003700">
    <property type="term" value="F:DNA-binding transcription factor activity"/>
    <property type="evidence" value="ECO:0007669"/>
    <property type="project" value="InterPro"/>
</dbReference>
<evidence type="ECO:0000256" key="1">
    <source>
        <dbReference type="ARBA" id="ARBA00023015"/>
    </source>
</evidence>
<dbReference type="Pfam" id="PF00392">
    <property type="entry name" value="GntR"/>
    <property type="match status" value="1"/>
</dbReference>